<gene>
    <name evidence="2" type="ORF">RhiirA5_442603</name>
</gene>
<protein>
    <submittedName>
        <fullName evidence="2">Uncharacterized protein</fullName>
    </submittedName>
</protein>
<proteinExistence type="predicted"/>
<organism evidence="2 3">
    <name type="scientific">Rhizophagus irregularis</name>
    <dbReference type="NCBI Taxonomy" id="588596"/>
    <lineage>
        <taxon>Eukaryota</taxon>
        <taxon>Fungi</taxon>
        <taxon>Fungi incertae sedis</taxon>
        <taxon>Mucoromycota</taxon>
        <taxon>Glomeromycotina</taxon>
        <taxon>Glomeromycetes</taxon>
        <taxon>Glomerales</taxon>
        <taxon>Glomeraceae</taxon>
        <taxon>Rhizophagus</taxon>
    </lineage>
</organism>
<evidence type="ECO:0000313" key="2">
    <source>
        <dbReference type="EMBL" id="PKB93020.1"/>
    </source>
</evidence>
<comment type="caution">
    <text evidence="2">The sequence shown here is derived from an EMBL/GenBank/DDBJ whole genome shotgun (WGS) entry which is preliminary data.</text>
</comment>
<sequence>MSIIKNTDTHTDNNVDDDVESFNTDSHTDNNVDDNVDSFNNMDSYTDNNVDDDVDIIFERLNCKISDMIAEGEAALNSKVEITEVDMILAEEKEYEEQIMKEFGIQTPIHR</sequence>
<name>A0A2N0NEM5_9GLOM</name>
<reference evidence="2 3" key="2">
    <citation type="submission" date="2017-09" db="EMBL/GenBank/DDBJ databases">
        <title>Extensive intraspecific genome diversity in a model arbuscular mycorrhizal fungus.</title>
        <authorList>
            <person name="Chen E.C."/>
            <person name="Morin E."/>
            <person name="Beaudet D."/>
            <person name="Noel J."/>
            <person name="Ndikumana S."/>
            <person name="Charron P."/>
            <person name="St-Onge C."/>
            <person name="Giorgi J."/>
            <person name="Grigoriev I.V."/>
            <person name="Roux C."/>
            <person name="Martin F.M."/>
            <person name="Corradi N."/>
        </authorList>
    </citation>
    <scope>NUCLEOTIDE SEQUENCE [LARGE SCALE GENOMIC DNA]</scope>
    <source>
        <strain evidence="2 3">A5</strain>
    </source>
</reference>
<dbReference type="EMBL" id="LLXJ01009188">
    <property type="protein sequence ID" value="PKB93020.1"/>
    <property type="molecule type" value="Genomic_DNA"/>
</dbReference>
<feature type="region of interest" description="Disordered" evidence="1">
    <location>
        <begin position="1"/>
        <end position="36"/>
    </location>
</feature>
<accession>A0A2N0NEM5</accession>
<evidence type="ECO:0000313" key="3">
    <source>
        <dbReference type="Proteomes" id="UP000232722"/>
    </source>
</evidence>
<dbReference type="AlphaFoldDB" id="A0A2N0NEM5"/>
<reference evidence="2 3" key="1">
    <citation type="submission" date="2016-04" db="EMBL/GenBank/DDBJ databases">
        <title>Genome analyses suggest a sexual origin of heterokaryosis in a supposedly ancient asexual fungus.</title>
        <authorList>
            <person name="Ropars J."/>
            <person name="Sedzielewska K."/>
            <person name="Noel J."/>
            <person name="Charron P."/>
            <person name="Farinelli L."/>
            <person name="Marton T."/>
            <person name="Kruger M."/>
            <person name="Pelin A."/>
            <person name="Brachmann A."/>
            <person name="Corradi N."/>
        </authorList>
    </citation>
    <scope>NUCLEOTIDE SEQUENCE [LARGE SCALE GENOMIC DNA]</scope>
    <source>
        <strain evidence="2 3">A5</strain>
    </source>
</reference>
<evidence type="ECO:0000256" key="1">
    <source>
        <dbReference type="SAM" id="MobiDB-lite"/>
    </source>
</evidence>
<dbReference type="Proteomes" id="UP000232722">
    <property type="component" value="Unassembled WGS sequence"/>
</dbReference>